<dbReference type="HOGENOM" id="CLU_1355432_0_0_1"/>
<dbReference type="EMBL" id="KN837166">
    <property type="protein sequence ID" value="KIJ37841.1"/>
    <property type="molecule type" value="Genomic_DNA"/>
</dbReference>
<comment type="similarity">
    <text evidence="2">Belongs to the purine-cytosine permease (2.A.39) family.</text>
</comment>
<evidence type="ECO:0000256" key="1">
    <source>
        <dbReference type="ARBA" id="ARBA00004141"/>
    </source>
</evidence>
<dbReference type="Proteomes" id="UP000054279">
    <property type="component" value="Unassembled WGS sequence"/>
</dbReference>
<dbReference type="PANTHER" id="PTHR31806">
    <property type="entry name" value="PURINE-CYTOSINE PERMEASE FCY2-RELATED"/>
    <property type="match status" value="1"/>
</dbReference>
<organism evidence="8 9">
    <name type="scientific">Sphaerobolus stellatus (strain SS14)</name>
    <dbReference type="NCBI Taxonomy" id="990650"/>
    <lineage>
        <taxon>Eukaryota</taxon>
        <taxon>Fungi</taxon>
        <taxon>Dikarya</taxon>
        <taxon>Basidiomycota</taxon>
        <taxon>Agaricomycotina</taxon>
        <taxon>Agaricomycetes</taxon>
        <taxon>Phallomycetidae</taxon>
        <taxon>Geastrales</taxon>
        <taxon>Sphaerobolaceae</taxon>
        <taxon>Sphaerobolus</taxon>
    </lineage>
</organism>
<sequence>MSDLLSSLEKISSPGKSDEIEDLQQTVDHEGDIRSRLQRYKLGFLLPSQVEAQGIEPIPEDERESFKSLDMFWVWISISTVISGLPIGILGPKAYNLSFLATMVTLITFQFLGALAVGFIAAMGARLGMRTMVITRYSYGYWGGVIISILAILSQLGWALVGAVLAGQILHGVNSNIPSAVGILIIRSDFGSSAIVFSCPGR</sequence>
<proteinExistence type="inferred from homology"/>
<evidence type="ECO:0000313" key="8">
    <source>
        <dbReference type="EMBL" id="KIJ37841.1"/>
    </source>
</evidence>
<keyword evidence="6 7" id="KW-0472">Membrane</keyword>
<feature type="transmembrane region" description="Helical" evidence="7">
    <location>
        <begin position="97"/>
        <end position="127"/>
    </location>
</feature>
<comment type="subcellular location">
    <subcellularLocation>
        <location evidence="1">Membrane</location>
        <topology evidence="1">Multi-pass membrane protein</topology>
    </subcellularLocation>
</comment>
<dbReference type="GO" id="GO:0022857">
    <property type="term" value="F:transmembrane transporter activity"/>
    <property type="evidence" value="ECO:0007669"/>
    <property type="project" value="InterPro"/>
</dbReference>
<evidence type="ECO:0000313" key="9">
    <source>
        <dbReference type="Proteomes" id="UP000054279"/>
    </source>
</evidence>
<evidence type="ECO:0000256" key="6">
    <source>
        <dbReference type="ARBA" id="ARBA00023136"/>
    </source>
</evidence>
<feature type="transmembrane region" description="Helical" evidence="7">
    <location>
        <begin position="177"/>
        <end position="197"/>
    </location>
</feature>
<feature type="transmembrane region" description="Helical" evidence="7">
    <location>
        <begin position="72"/>
        <end position="91"/>
    </location>
</feature>
<dbReference type="GO" id="GO:0005886">
    <property type="term" value="C:plasma membrane"/>
    <property type="evidence" value="ECO:0007669"/>
    <property type="project" value="TreeGrafter"/>
</dbReference>
<evidence type="ECO:0000256" key="4">
    <source>
        <dbReference type="ARBA" id="ARBA00022692"/>
    </source>
</evidence>
<keyword evidence="5 7" id="KW-1133">Transmembrane helix</keyword>
<dbReference type="AlphaFoldDB" id="A0A0C9VK78"/>
<gene>
    <name evidence="8" type="ORF">M422DRAFT_259715</name>
</gene>
<dbReference type="OrthoDB" id="2116389at2759"/>
<accession>A0A0C9VK78</accession>
<evidence type="ECO:0000256" key="3">
    <source>
        <dbReference type="ARBA" id="ARBA00022448"/>
    </source>
</evidence>
<dbReference type="Gene3D" id="1.10.4160.10">
    <property type="entry name" value="Hydantoin permease"/>
    <property type="match status" value="1"/>
</dbReference>
<evidence type="ECO:0000256" key="5">
    <source>
        <dbReference type="ARBA" id="ARBA00022989"/>
    </source>
</evidence>
<feature type="transmembrane region" description="Helical" evidence="7">
    <location>
        <begin position="139"/>
        <end position="165"/>
    </location>
</feature>
<dbReference type="InterPro" id="IPR001248">
    <property type="entry name" value="Pur-cyt_permease"/>
</dbReference>
<keyword evidence="3" id="KW-0813">Transport</keyword>
<protein>
    <submittedName>
        <fullName evidence="8">Uncharacterized protein</fullName>
    </submittedName>
</protein>
<keyword evidence="4 7" id="KW-0812">Transmembrane</keyword>
<dbReference type="InterPro" id="IPR026030">
    <property type="entry name" value="Pur-cyt_permease_Fcy2/21/22"/>
</dbReference>
<dbReference type="Pfam" id="PF02133">
    <property type="entry name" value="Transp_cyt_pur"/>
    <property type="match status" value="1"/>
</dbReference>
<evidence type="ECO:0000256" key="2">
    <source>
        <dbReference type="ARBA" id="ARBA00008974"/>
    </source>
</evidence>
<name>A0A0C9VK78_SPHS4</name>
<reference evidence="8 9" key="1">
    <citation type="submission" date="2014-06" db="EMBL/GenBank/DDBJ databases">
        <title>Evolutionary Origins and Diversification of the Mycorrhizal Mutualists.</title>
        <authorList>
            <consortium name="DOE Joint Genome Institute"/>
            <consortium name="Mycorrhizal Genomics Consortium"/>
            <person name="Kohler A."/>
            <person name="Kuo A."/>
            <person name="Nagy L.G."/>
            <person name="Floudas D."/>
            <person name="Copeland A."/>
            <person name="Barry K.W."/>
            <person name="Cichocki N."/>
            <person name="Veneault-Fourrey C."/>
            <person name="LaButti K."/>
            <person name="Lindquist E.A."/>
            <person name="Lipzen A."/>
            <person name="Lundell T."/>
            <person name="Morin E."/>
            <person name="Murat C."/>
            <person name="Riley R."/>
            <person name="Ohm R."/>
            <person name="Sun H."/>
            <person name="Tunlid A."/>
            <person name="Henrissat B."/>
            <person name="Grigoriev I.V."/>
            <person name="Hibbett D.S."/>
            <person name="Martin F."/>
        </authorList>
    </citation>
    <scope>NUCLEOTIDE SEQUENCE [LARGE SCALE GENOMIC DNA]</scope>
    <source>
        <strain evidence="8 9">SS14</strain>
    </source>
</reference>
<dbReference type="PANTHER" id="PTHR31806:SF1">
    <property type="entry name" value="PURINE-CYTOSINE PERMEASE FCY2-RELATED"/>
    <property type="match status" value="1"/>
</dbReference>
<evidence type="ECO:0000256" key="7">
    <source>
        <dbReference type="SAM" id="Phobius"/>
    </source>
</evidence>
<keyword evidence="9" id="KW-1185">Reference proteome</keyword>